<organism evidence="1 2">
    <name type="scientific">Novispirillum itersonii</name>
    <name type="common">Aquaspirillum itersonii</name>
    <dbReference type="NCBI Taxonomy" id="189"/>
    <lineage>
        <taxon>Bacteria</taxon>
        <taxon>Pseudomonadati</taxon>
        <taxon>Pseudomonadota</taxon>
        <taxon>Alphaproteobacteria</taxon>
        <taxon>Rhodospirillales</taxon>
        <taxon>Novispirillaceae</taxon>
        <taxon>Novispirillum</taxon>
    </lineage>
</organism>
<accession>A0A7W9ZGU6</accession>
<protein>
    <submittedName>
        <fullName evidence="1">Uncharacterized protein</fullName>
    </submittedName>
</protein>
<evidence type="ECO:0000313" key="2">
    <source>
        <dbReference type="Proteomes" id="UP000544872"/>
    </source>
</evidence>
<name>A0A7W9ZGU6_NOVIT</name>
<sequence length="133" mass="14830">MTFTDAIDLKAAHTGSGGVSSQRRDRIMTRTMYARHLETFADDALKQQMARTCGPLVQPEIEALAARLANLKTRYYSALLEVGKNRGLPQPEQFRELQALRAYCEELEAGFIALTREIEQGAIPVEGVTDPVY</sequence>
<proteinExistence type="predicted"/>
<dbReference type="AlphaFoldDB" id="A0A7W9ZGU6"/>
<dbReference type="EMBL" id="JACIIX010000010">
    <property type="protein sequence ID" value="MBB6211238.1"/>
    <property type="molecule type" value="Genomic_DNA"/>
</dbReference>
<comment type="caution">
    <text evidence="1">The sequence shown here is derived from an EMBL/GenBank/DDBJ whole genome shotgun (WGS) entry which is preliminary data.</text>
</comment>
<gene>
    <name evidence="1" type="ORF">FHS48_002675</name>
</gene>
<reference evidence="1 2" key="1">
    <citation type="submission" date="2020-08" db="EMBL/GenBank/DDBJ databases">
        <title>Genomic Encyclopedia of Type Strains, Phase IV (KMG-IV): sequencing the most valuable type-strain genomes for metagenomic binning, comparative biology and taxonomic classification.</title>
        <authorList>
            <person name="Goeker M."/>
        </authorList>
    </citation>
    <scope>NUCLEOTIDE SEQUENCE [LARGE SCALE GENOMIC DNA]</scope>
    <source>
        <strain evidence="1 2">DSM 11590</strain>
    </source>
</reference>
<evidence type="ECO:0000313" key="1">
    <source>
        <dbReference type="EMBL" id="MBB6211238.1"/>
    </source>
</evidence>
<dbReference type="RefSeq" id="WP_184264058.1">
    <property type="nucleotide sequence ID" value="NZ_JACIIX010000010.1"/>
</dbReference>
<dbReference type="Proteomes" id="UP000544872">
    <property type="component" value="Unassembled WGS sequence"/>
</dbReference>
<keyword evidence="2" id="KW-1185">Reference proteome</keyword>